<evidence type="ECO:0008006" key="4">
    <source>
        <dbReference type="Google" id="ProtNLM"/>
    </source>
</evidence>
<feature type="signal peptide" evidence="1">
    <location>
        <begin position="1"/>
        <end position="21"/>
    </location>
</feature>
<feature type="chain" id="PRO_5003578274" description="Secreted protein" evidence="1">
    <location>
        <begin position="22"/>
        <end position="45"/>
    </location>
</feature>
<dbReference type="HOGENOM" id="CLU_3210005_0_0_1"/>
<reference evidence="3" key="1">
    <citation type="journal article" date="2002" name="Science">
        <title>The draft genome of Ciona intestinalis: insights into chordate and vertebrate origins.</title>
        <authorList>
            <person name="Dehal P."/>
            <person name="Satou Y."/>
            <person name="Campbell R.K."/>
            <person name="Chapman J."/>
            <person name="Degnan B."/>
            <person name="De Tomaso A."/>
            <person name="Davidson B."/>
            <person name="Di Gregorio A."/>
            <person name="Gelpke M."/>
            <person name="Goodstein D.M."/>
            <person name="Harafuji N."/>
            <person name="Hastings K.E."/>
            <person name="Ho I."/>
            <person name="Hotta K."/>
            <person name="Huang W."/>
            <person name="Kawashima T."/>
            <person name="Lemaire P."/>
            <person name="Martinez D."/>
            <person name="Meinertzhagen I.A."/>
            <person name="Necula S."/>
            <person name="Nonaka M."/>
            <person name="Putnam N."/>
            <person name="Rash S."/>
            <person name="Saiga H."/>
            <person name="Satake M."/>
            <person name="Terry A."/>
            <person name="Yamada L."/>
            <person name="Wang H.G."/>
            <person name="Awazu S."/>
            <person name="Azumi K."/>
            <person name="Boore J."/>
            <person name="Branno M."/>
            <person name="Chin-Bow S."/>
            <person name="DeSantis R."/>
            <person name="Doyle S."/>
            <person name="Francino P."/>
            <person name="Keys D.N."/>
            <person name="Haga S."/>
            <person name="Hayashi H."/>
            <person name="Hino K."/>
            <person name="Imai K.S."/>
            <person name="Inaba K."/>
            <person name="Kano S."/>
            <person name="Kobayashi K."/>
            <person name="Kobayashi M."/>
            <person name="Lee B.I."/>
            <person name="Makabe K.W."/>
            <person name="Manohar C."/>
            <person name="Matassi G."/>
            <person name="Medina M."/>
            <person name="Mochizuki Y."/>
            <person name="Mount S."/>
            <person name="Morishita T."/>
            <person name="Miura S."/>
            <person name="Nakayama A."/>
            <person name="Nishizaka S."/>
            <person name="Nomoto H."/>
            <person name="Ohta F."/>
            <person name="Oishi K."/>
            <person name="Rigoutsos I."/>
            <person name="Sano M."/>
            <person name="Sasaki A."/>
            <person name="Sasakura Y."/>
            <person name="Shoguchi E."/>
            <person name="Shin-i T."/>
            <person name="Spagnuolo A."/>
            <person name="Stainier D."/>
            <person name="Suzuki M.M."/>
            <person name="Tassy O."/>
            <person name="Takatori N."/>
            <person name="Tokuoka M."/>
            <person name="Yagi K."/>
            <person name="Yoshizaki F."/>
            <person name="Wada S."/>
            <person name="Zhang C."/>
            <person name="Hyatt P.D."/>
            <person name="Larimer F."/>
            <person name="Detter C."/>
            <person name="Doggett N."/>
            <person name="Glavina T."/>
            <person name="Hawkins T."/>
            <person name="Richardson P."/>
            <person name="Lucas S."/>
            <person name="Kohara Y."/>
            <person name="Levine M."/>
            <person name="Satoh N."/>
            <person name="Rokhsar D.S."/>
        </authorList>
    </citation>
    <scope>NUCLEOTIDE SEQUENCE [LARGE SCALE GENOMIC DNA]</scope>
</reference>
<evidence type="ECO:0000313" key="3">
    <source>
        <dbReference type="Proteomes" id="UP000008144"/>
    </source>
</evidence>
<accession>H2XZY5</accession>
<dbReference type="InParanoid" id="H2XZY5"/>
<name>H2XZY5_CIOIN</name>
<dbReference type="Proteomes" id="UP000008144">
    <property type="component" value="Chromosome 9"/>
</dbReference>
<reference evidence="2" key="3">
    <citation type="submission" date="2025-08" db="UniProtKB">
        <authorList>
            <consortium name="Ensembl"/>
        </authorList>
    </citation>
    <scope>IDENTIFICATION</scope>
</reference>
<reference evidence="2" key="4">
    <citation type="submission" date="2025-09" db="UniProtKB">
        <authorList>
            <consortium name="Ensembl"/>
        </authorList>
    </citation>
    <scope>IDENTIFICATION</scope>
</reference>
<keyword evidence="3" id="KW-1185">Reference proteome</keyword>
<organism evidence="2 3">
    <name type="scientific">Ciona intestinalis</name>
    <name type="common">Transparent sea squirt</name>
    <name type="synonym">Ascidia intestinalis</name>
    <dbReference type="NCBI Taxonomy" id="7719"/>
    <lineage>
        <taxon>Eukaryota</taxon>
        <taxon>Metazoa</taxon>
        <taxon>Chordata</taxon>
        <taxon>Tunicata</taxon>
        <taxon>Ascidiacea</taxon>
        <taxon>Phlebobranchia</taxon>
        <taxon>Cionidae</taxon>
        <taxon>Ciona</taxon>
    </lineage>
</organism>
<protein>
    <recommendedName>
        <fullName evidence="4">Secreted protein</fullName>
    </recommendedName>
</protein>
<dbReference type="AlphaFoldDB" id="H2XZY5"/>
<dbReference type="EMBL" id="EAAA01002793">
    <property type="status" value="NOT_ANNOTATED_CDS"/>
    <property type="molecule type" value="Genomic_DNA"/>
</dbReference>
<evidence type="ECO:0000256" key="1">
    <source>
        <dbReference type="SAM" id="SignalP"/>
    </source>
</evidence>
<sequence length="45" mass="5564">MFVMFYKIFIVCFFLILKVFCKELENNDKVDIKVIWKPQVCKRFV</sequence>
<dbReference type="Ensembl" id="ENSCINT00000035482.1">
    <property type="protein sequence ID" value="ENSCINP00000035219.1"/>
    <property type="gene ID" value="ENSCING00000021947.1"/>
</dbReference>
<evidence type="ECO:0000313" key="2">
    <source>
        <dbReference type="Ensembl" id="ENSCINP00000035219.1"/>
    </source>
</evidence>
<keyword evidence="1" id="KW-0732">Signal</keyword>
<reference evidence="2" key="2">
    <citation type="journal article" date="2008" name="Genome Biol.">
        <title>Improved genome assembly and evidence-based global gene model set for the chordate Ciona intestinalis: new insight into intron and operon populations.</title>
        <authorList>
            <person name="Satou Y."/>
            <person name="Mineta K."/>
            <person name="Ogasawara M."/>
            <person name="Sasakura Y."/>
            <person name="Shoguchi E."/>
            <person name="Ueno K."/>
            <person name="Yamada L."/>
            <person name="Matsumoto J."/>
            <person name="Wasserscheid J."/>
            <person name="Dewar K."/>
            <person name="Wiley G.B."/>
            <person name="Macmil S.L."/>
            <person name="Roe B.A."/>
            <person name="Zeller R.W."/>
            <person name="Hastings K.E."/>
            <person name="Lemaire P."/>
            <person name="Lindquist E."/>
            <person name="Endo T."/>
            <person name="Hotta K."/>
            <person name="Inaba K."/>
        </authorList>
    </citation>
    <scope>NUCLEOTIDE SEQUENCE [LARGE SCALE GENOMIC DNA]</scope>
    <source>
        <strain evidence="2">wild type</strain>
    </source>
</reference>
<proteinExistence type="predicted"/>